<feature type="non-terminal residue" evidence="1">
    <location>
        <position position="1"/>
    </location>
</feature>
<name>A0A382CBZ6_9ZZZZ</name>
<reference evidence="1" key="1">
    <citation type="submission" date="2018-05" db="EMBL/GenBank/DDBJ databases">
        <authorList>
            <person name="Lanie J.A."/>
            <person name="Ng W.-L."/>
            <person name="Kazmierczak K.M."/>
            <person name="Andrzejewski T.M."/>
            <person name="Davidsen T.M."/>
            <person name="Wayne K.J."/>
            <person name="Tettelin H."/>
            <person name="Glass J.I."/>
            <person name="Rusch D."/>
            <person name="Podicherti R."/>
            <person name="Tsui H.-C.T."/>
            <person name="Winkler M.E."/>
        </authorList>
    </citation>
    <scope>NUCLEOTIDE SEQUENCE</scope>
</reference>
<dbReference type="AlphaFoldDB" id="A0A382CBZ6"/>
<accession>A0A382CBZ6</accession>
<protein>
    <submittedName>
        <fullName evidence="1">Uncharacterized protein</fullName>
    </submittedName>
</protein>
<sequence>VNNKVKLNNISYLGIYYKRTENPCVAGSIPARATDANFVGDEVHKLREFKSSALLK</sequence>
<organism evidence="1">
    <name type="scientific">marine metagenome</name>
    <dbReference type="NCBI Taxonomy" id="408172"/>
    <lineage>
        <taxon>unclassified sequences</taxon>
        <taxon>metagenomes</taxon>
        <taxon>ecological metagenomes</taxon>
    </lineage>
</organism>
<dbReference type="EMBL" id="UINC01033627">
    <property type="protein sequence ID" value="SVB23211.1"/>
    <property type="molecule type" value="Genomic_DNA"/>
</dbReference>
<proteinExistence type="predicted"/>
<evidence type="ECO:0000313" key="1">
    <source>
        <dbReference type="EMBL" id="SVB23211.1"/>
    </source>
</evidence>
<gene>
    <name evidence="1" type="ORF">METZ01_LOCUS176065</name>
</gene>